<protein>
    <submittedName>
        <fullName evidence="2">Uncharacterized protein</fullName>
    </submittedName>
</protein>
<keyword evidence="3" id="KW-1185">Reference proteome</keyword>
<sequence>MTSNFKFPFWPRKQSSRKFIDLIWRTTTRWANWDPSEKFQPGDFGYTDHETGRFHRTGNIYLDPHIGPIAQRYKPQKGEVVEKYIANTGNAVAISISAGGHVDALSAAEVLLQGCWKFNRARGALLAMYKYSLVTVPDEFFNEDLSSFECLKGKQIVTQVYVCPAYALYLSNKNNETFSLALRATSPTGVPGISAGSHLSMNWVSHDVSGLFHHGSNANSSFYPLLVIKEVRRLGSRRREAPEPGVPVLPEGTPGWFNIEPPWGDLDEEGDEDSRQYADDSDTDF</sequence>
<proteinExistence type="predicted"/>
<dbReference type="AlphaFoldDB" id="A0A8K0XPQ3"/>
<evidence type="ECO:0000313" key="3">
    <source>
        <dbReference type="Proteomes" id="UP000813824"/>
    </source>
</evidence>
<evidence type="ECO:0000313" key="2">
    <source>
        <dbReference type="EMBL" id="KAH8099815.1"/>
    </source>
</evidence>
<organism evidence="2 3">
    <name type="scientific">Cristinia sonorae</name>
    <dbReference type="NCBI Taxonomy" id="1940300"/>
    <lineage>
        <taxon>Eukaryota</taxon>
        <taxon>Fungi</taxon>
        <taxon>Dikarya</taxon>
        <taxon>Basidiomycota</taxon>
        <taxon>Agaricomycotina</taxon>
        <taxon>Agaricomycetes</taxon>
        <taxon>Agaricomycetidae</taxon>
        <taxon>Agaricales</taxon>
        <taxon>Pleurotineae</taxon>
        <taxon>Stephanosporaceae</taxon>
        <taxon>Cristinia</taxon>
    </lineage>
</organism>
<dbReference type="Proteomes" id="UP000813824">
    <property type="component" value="Unassembled WGS sequence"/>
</dbReference>
<gene>
    <name evidence="2" type="ORF">BXZ70DRAFT_1008795</name>
</gene>
<evidence type="ECO:0000256" key="1">
    <source>
        <dbReference type="SAM" id="MobiDB-lite"/>
    </source>
</evidence>
<name>A0A8K0XPQ3_9AGAR</name>
<reference evidence="2" key="1">
    <citation type="journal article" date="2021" name="New Phytol.">
        <title>Evolutionary innovations through gain and loss of genes in the ectomycorrhizal Boletales.</title>
        <authorList>
            <person name="Wu G."/>
            <person name="Miyauchi S."/>
            <person name="Morin E."/>
            <person name="Kuo A."/>
            <person name="Drula E."/>
            <person name="Varga T."/>
            <person name="Kohler A."/>
            <person name="Feng B."/>
            <person name="Cao Y."/>
            <person name="Lipzen A."/>
            <person name="Daum C."/>
            <person name="Hundley H."/>
            <person name="Pangilinan J."/>
            <person name="Johnson J."/>
            <person name="Barry K."/>
            <person name="LaButti K."/>
            <person name="Ng V."/>
            <person name="Ahrendt S."/>
            <person name="Min B."/>
            <person name="Choi I.G."/>
            <person name="Park H."/>
            <person name="Plett J.M."/>
            <person name="Magnuson J."/>
            <person name="Spatafora J.W."/>
            <person name="Nagy L.G."/>
            <person name="Henrissat B."/>
            <person name="Grigoriev I.V."/>
            <person name="Yang Z.L."/>
            <person name="Xu J."/>
            <person name="Martin F.M."/>
        </authorList>
    </citation>
    <scope>NUCLEOTIDE SEQUENCE</scope>
    <source>
        <strain evidence="2">KKN 215</strain>
    </source>
</reference>
<comment type="caution">
    <text evidence="2">The sequence shown here is derived from an EMBL/GenBank/DDBJ whole genome shotgun (WGS) entry which is preliminary data.</text>
</comment>
<dbReference type="EMBL" id="JAEVFJ010000018">
    <property type="protein sequence ID" value="KAH8099815.1"/>
    <property type="molecule type" value="Genomic_DNA"/>
</dbReference>
<feature type="region of interest" description="Disordered" evidence="1">
    <location>
        <begin position="239"/>
        <end position="285"/>
    </location>
</feature>
<dbReference type="OrthoDB" id="3255261at2759"/>
<accession>A0A8K0XPQ3</accession>